<keyword evidence="5 7" id="KW-1133">Transmembrane helix</keyword>
<evidence type="ECO:0000256" key="4">
    <source>
        <dbReference type="ARBA" id="ARBA00022692"/>
    </source>
</evidence>
<evidence type="ECO:0000313" key="9">
    <source>
        <dbReference type="Proteomes" id="UP001370348"/>
    </source>
</evidence>
<sequence length="406" mass="43158">MGLRLFAYRDFRLYQCARFFLTIAIQMQSVAVGWQVYDLTRRPRDLGIVGLVQFLPMIGLSPITGHTADRFDRRRVILVCQLGIAASSLMLLASTLAHTEHAYFIYGTLVLFGAARAFSGPAASALTTHLVPMAEFPDAVAWGSSVWQAATVIGPALGGVVYALSGGAGGVYALSALLALSAFGCVLSMKVRTGRMERSAPSLQTLLAGVRYVFSQKLILGSITLDLFAVLLGGAVALLPIFARDILHTGPWGLGILRSAPAFGALVMAVWLAFHPLRRRAGLTMFACVGIFGVATIVFALSNVYMVSLVALMIAGAADMVSVVVRGTLVQIATPSEMRGRVSAVNQVFVGASNELGEFESGLTADWLGVVPAAVFGGFATCAVVATCMFLFPALRRVDRLDKAMR</sequence>
<dbReference type="SUPFAM" id="SSF103473">
    <property type="entry name" value="MFS general substrate transporter"/>
    <property type="match status" value="1"/>
</dbReference>
<keyword evidence="2" id="KW-0813">Transport</keyword>
<organism evidence="8 9">
    <name type="scientific">Pendulispora albinea</name>
    <dbReference type="NCBI Taxonomy" id="2741071"/>
    <lineage>
        <taxon>Bacteria</taxon>
        <taxon>Pseudomonadati</taxon>
        <taxon>Myxococcota</taxon>
        <taxon>Myxococcia</taxon>
        <taxon>Myxococcales</taxon>
        <taxon>Sorangiineae</taxon>
        <taxon>Pendulisporaceae</taxon>
        <taxon>Pendulispora</taxon>
    </lineage>
</organism>
<feature type="transmembrane region" description="Helical" evidence="7">
    <location>
        <begin position="367"/>
        <end position="395"/>
    </location>
</feature>
<evidence type="ECO:0000256" key="1">
    <source>
        <dbReference type="ARBA" id="ARBA00004651"/>
    </source>
</evidence>
<feature type="transmembrane region" description="Helical" evidence="7">
    <location>
        <begin position="76"/>
        <end position="97"/>
    </location>
</feature>
<feature type="transmembrane region" description="Helical" evidence="7">
    <location>
        <begin position="103"/>
        <end position="127"/>
    </location>
</feature>
<feature type="transmembrane region" description="Helical" evidence="7">
    <location>
        <begin position="46"/>
        <end position="64"/>
    </location>
</feature>
<dbReference type="InterPro" id="IPR010290">
    <property type="entry name" value="TM_effector"/>
</dbReference>
<keyword evidence="9" id="KW-1185">Reference proteome</keyword>
<evidence type="ECO:0000256" key="6">
    <source>
        <dbReference type="ARBA" id="ARBA00023136"/>
    </source>
</evidence>
<evidence type="ECO:0000256" key="3">
    <source>
        <dbReference type="ARBA" id="ARBA00022475"/>
    </source>
</evidence>
<dbReference type="PANTHER" id="PTHR23513:SF9">
    <property type="entry name" value="ENTEROBACTIN EXPORTER ENTS"/>
    <property type="match status" value="1"/>
</dbReference>
<gene>
    <name evidence="8" type="ORF">LZC94_34745</name>
</gene>
<dbReference type="Gene3D" id="1.20.1250.20">
    <property type="entry name" value="MFS general substrate transporter like domains"/>
    <property type="match status" value="1"/>
</dbReference>
<keyword evidence="6 7" id="KW-0472">Membrane</keyword>
<evidence type="ECO:0000313" key="8">
    <source>
        <dbReference type="EMBL" id="WXB12997.1"/>
    </source>
</evidence>
<dbReference type="InterPro" id="IPR036259">
    <property type="entry name" value="MFS_trans_sf"/>
</dbReference>
<keyword evidence="3" id="KW-1003">Cell membrane</keyword>
<dbReference type="EMBL" id="CP089984">
    <property type="protein sequence ID" value="WXB12997.1"/>
    <property type="molecule type" value="Genomic_DNA"/>
</dbReference>
<evidence type="ECO:0000256" key="5">
    <source>
        <dbReference type="ARBA" id="ARBA00022989"/>
    </source>
</evidence>
<accession>A0ABZ2LQ01</accession>
<dbReference type="CDD" id="cd06173">
    <property type="entry name" value="MFS_MefA_like"/>
    <property type="match status" value="1"/>
</dbReference>
<proteinExistence type="predicted"/>
<dbReference type="RefSeq" id="WP_394822615.1">
    <property type="nucleotide sequence ID" value="NZ_CP089984.1"/>
</dbReference>
<feature type="transmembrane region" description="Helical" evidence="7">
    <location>
        <begin position="255"/>
        <end position="274"/>
    </location>
</feature>
<feature type="transmembrane region" description="Helical" evidence="7">
    <location>
        <begin position="139"/>
        <end position="164"/>
    </location>
</feature>
<feature type="transmembrane region" description="Helical" evidence="7">
    <location>
        <begin position="218"/>
        <end position="243"/>
    </location>
</feature>
<reference evidence="8 9" key="1">
    <citation type="submission" date="2021-12" db="EMBL/GenBank/DDBJ databases">
        <title>Discovery of the Pendulisporaceae a myxobacterial family with distinct sporulation behavior and unique specialized metabolism.</title>
        <authorList>
            <person name="Garcia R."/>
            <person name="Popoff A."/>
            <person name="Bader C.D."/>
            <person name="Loehr J."/>
            <person name="Walesch S."/>
            <person name="Walt C."/>
            <person name="Boldt J."/>
            <person name="Bunk B."/>
            <person name="Haeckl F.J.F.P.J."/>
            <person name="Gunesch A.P."/>
            <person name="Birkelbach J."/>
            <person name="Nuebel U."/>
            <person name="Pietschmann T."/>
            <person name="Bach T."/>
            <person name="Mueller R."/>
        </authorList>
    </citation>
    <scope>NUCLEOTIDE SEQUENCE [LARGE SCALE GENOMIC DNA]</scope>
    <source>
        <strain evidence="8 9">MSr11954</strain>
    </source>
</reference>
<feature type="transmembrane region" description="Helical" evidence="7">
    <location>
        <begin position="170"/>
        <end position="189"/>
    </location>
</feature>
<feature type="transmembrane region" description="Helical" evidence="7">
    <location>
        <begin position="286"/>
        <end position="315"/>
    </location>
</feature>
<keyword evidence="4 7" id="KW-0812">Transmembrane</keyword>
<comment type="subcellular location">
    <subcellularLocation>
        <location evidence="1">Cell membrane</location>
        <topology evidence="1">Multi-pass membrane protein</topology>
    </subcellularLocation>
</comment>
<feature type="transmembrane region" description="Helical" evidence="7">
    <location>
        <begin position="12"/>
        <end position="34"/>
    </location>
</feature>
<dbReference type="Pfam" id="PF05977">
    <property type="entry name" value="MFS_3"/>
    <property type="match status" value="1"/>
</dbReference>
<dbReference type="Proteomes" id="UP001370348">
    <property type="component" value="Chromosome"/>
</dbReference>
<evidence type="ECO:0000256" key="2">
    <source>
        <dbReference type="ARBA" id="ARBA00022448"/>
    </source>
</evidence>
<name>A0ABZ2LQ01_9BACT</name>
<protein>
    <submittedName>
        <fullName evidence="8">MFS transporter</fullName>
    </submittedName>
</protein>
<dbReference type="PANTHER" id="PTHR23513">
    <property type="entry name" value="INTEGRAL MEMBRANE EFFLUX PROTEIN-RELATED"/>
    <property type="match status" value="1"/>
</dbReference>
<evidence type="ECO:0000256" key="7">
    <source>
        <dbReference type="SAM" id="Phobius"/>
    </source>
</evidence>